<evidence type="ECO:0000256" key="1">
    <source>
        <dbReference type="ARBA" id="ARBA00023015"/>
    </source>
</evidence>
<dbReference type="EMBL" id="QRDW01000006">
    <property type="protein sequence ID" value="RED49109.1"/>
    <property type="molecule type" value="Genomic_DNA"/>
</dbReference>
<evidence type="ECO:0000256" key="3">
    <source>
        <dbReference type="ARBA" id="ARBA00023163"/>
    </source>
</evidence>
<keyword evidence="2" id="KW-0238">DNA-binding</keyword>
<dbReference type="Gene3D" id="3.30.450.80">
    <property type="entry name" value="Transcription factor LuxR-like, autoinducer-binding domain"/>
    <property type="match status" value="1"/>
</dbReference>
<dbReference type="InterPro" id="IPR036693">
    <property type="entry name" value="TF_LuxR_autoind-bd_dom_sf"/>
</dbReference>
<dbReference type="Proteomes" id="UP000256845">
    <property type="component" value="Unassembled WGS sequence"/>
</dbReference>
<accession>A0A3D9HHW6</accession>
<dbReference type="Pfam" id="PF03472">
    <property type="entry name" value="Autoind_bind"/>
    <property type="match status" value="1"/>
</dbReference>
<evidence type="ECO:0000256" key="2">
    <source>
        <dbReference type="ARBA" id="ARBA00023125"/>
    </source>
</evidence>
<keyword evidence="3" id="KW-0804">Transcription</keyword>
<protein>
    <submittedName>
        <fullName evidence="5">Autoinducer binding domain-containing protein</fullName>
    </submittedName>
</protein>
<organism evidence="5 6">
    <name type="scientific">Aestuariispira insulae</name>
    <dbReference type="NCBI Taxonomy" id="1461337"/>
    <lineage>
        <taxon>Bacteria</taxon>
        <taxon>Pseudomonadati</taxon>
        <taxon>Pseudomonadota</taxon>
        <taxon>Alphaproteobacteria</taxon>
        <taxon>Rhodospirillales</taxon>
        <taxon>Kiloniellaceae</taxon>
        <taxon>Aestuariispira</taxon>
    </lineage>
</organism>
<evidence type="ECO:0000259" key="4">
    <source>
        <dbReference type="Pfam" id="PF03472"/>
    </source>
</evidence>
<dbReference type="InterPro" id="IPR005143">
    <property type="entry name" value="TF_LuxR_autoind-bd_dom"/>
</dbReference>
<evidence type="ECO:0000313" key="6">
    <source>
        <dbReference type="Proteomes" id="UP000256845"/>
    </source>
</evidence>
<comment type="caution">
    <text evidence="5">The sequence shown here is derived from an EMBL/GenBank/DDBJ whole genome shotgun (WGS) entry which is preliminary data.</text>
</comment>
<keyword evidence="1" id="KW-0805">Transcription regulation</keyword>
<proteinExistence type="predicted"/>
<sequence>MYQALETYHDRLRNQPSEEAFLESLWSELRRIGVQDFNLGILLNDDSKTPGKCLKFRSWHSPWDDFYLEQNYQSQDYLVDYARYNTAPIFWDDPVFDPLMSDIQERIIRESTQFGIYGGRTYPLVETATAQGGLFNIVQRSPFDSSFKSWVGRDEELHSLLTFALLALSEFHAVKPHPEASDLTTEEKTSLERLLGKQPMTELNLSRLYSARRKLSAKSNHEAVLQAYRLGMITP</sequence>
<dbReference type="AlphaFoldDB" id="A0A3D9HHW6"/>
<evidence type="ECO:0000313" key="5">
    <source>
        <dbReference type="EMBL" id="RED49109.1"/>
    </source>
</evidence>
<feature type="domain" description="Transcription factor LuxR-like autoinducer-binding" evidence="4">
    <location>
        <begin position="18"/>
        <end position="167"/>
    </location>
</feature>
<dbReference type="RefSeq" id="WP_181905380.1">
    <property type="nucleotide sequence ID" value="NZ_QRDW01000006.1"/>
</dbReference>
<name>A0A3D9HHW6_9PROT</name>
<keyword evidence="6" id="KW-1185">Reference proteome</keyword>
<reference evidence="5 6" key="1">
    <citation type="submission" date="2018-07" db="EMBL/GenBank/DDBJ databases">
        <title>Genomic Encyclopedia of Type Strains, Phase III (KMG-III): the genomes of soil and plant-associated and newly described type strains.</title>
        <authorList>
            <person name="Whitman W."/>
        </authorList>
    </citation>
    <scope>NUCLEOTIDE SEQUENCE [LARGE SCALE GENOMIC DNA]</scope>
    <source>
        <strain evidence="5 6">CECT 8488</strain>
    </source>
</reference>
<dbReference type="SUPFAM" id="SSF75516">
    <property type="entry name" value="Pheromone-binding domain of LuxR-like quorum-sensing transcription factors"/>
    <property type="match status" value="1"/>
</dbReference>
<dbReference type="GO" id="GO:0003677">
    <property type="term" value="F:DNA binding"/>
    <property type="evidence" value="ECO:0007669"/>
    <property type="project" value="UniProtKB-KW"/>
</dbReference>
<gene>
    <name evidence="5" type="ORF">DFP90_10686</name>
</gene>